<name>A0ACB8BS31_9AGAM</name>
<organism evidence="1 2">
    <name type="scientific">Leucogyrophana mollusca</name>
    <dbReference type="NCBI Taxonomy" id="85980"/>
    <lineage>
        <taxon>Eukaryota</taxon>
        <taxon>Fungi</taxon>
        <taxon>Dikarya</taxon>
        <taxon>Basidiomycota</taxon>
        <taxon>Agaricomycotina</taxon>
        <taxon>Agaricomycetes</taxon>
        <taxon>Agaricomycetidae</taxon>
        <taxon>Boletales</taxon>
        <taxon>Boletales incertae sedis</taxon>
        <taxon>Leucogyrophana</taxon>
    </lineage>
</organism>
<protein>
    <submittedName>
        <fullName evidence="1">Abi-domain-containing protein</fullName>
    </submittedName>
</protein>
<dbReference type="Proteomes" id="UP000790709">
    <property type="component" value="Unassembled WGS sequence"/>
</dbReference>
<comment type="caution">
    <text evidence="1">The sequence shown here is derived from an EMBL/GenBank/DDBJ whole genome shotgun (WGS) entry which is preliminary data.</text>
</comment>
<gene>
    <name evidence="1" type="ORF">BV22DRAFT_1031544</name>
</gene>
<proteinExistence type="predicted"/>
<sequence>MSSATLLTTASAHLVTVLFACCYVGSIYVSQNARLSFKPAASQARQSRYERSRDDPDVIKARLVSVSIATFICCAGVFAMMWHSLGGNMEHPSSAFDITVAHLGFKLSPIYPLLVTPLLFLGPLYGRYLAEALPLQRYWTFKHDVVFFFLSIRGIRNYIMAPITEEVVFRACVLTVYQLSGASKTRMIFLSPISFGAAHIHHAWDTYNRYGRTRTAAQRAVIGTLFQFAYTSMFGFYCAYLFLRTGSIIPPIVSHVFCNVMGIPQPGVEMSQTPNRKYAIAVAYSLGILAFVGTLGPWTYVADSLYW</sequence>
<keyword evidence="2" id="KW-1185">Reference proteome</keyword>
<evidence type="ECO:0000313" key="1">
    <source>
        <dbReference type="EMBL" id="KAH7927647.1"/>
    </source>
</evidence>
<accession>A0ACB8BS31</accession>
<dbReference type="EMBL" id="MU266363">
    <property type="protein sequence ID" value="KAH7927647.1"/>
    <property type="molecule type" value="Genomic_DNA"/>
</dbReference>
<reference evidence="1" key="1">
    <citation type="journal article" date="2021" name="New Phytol.">
        <title>Evolutionary innovations through gain and loss of genes in the ectomycorrhizal Boletales.</title>
        <authorList>
            <person name="Wu G."/>
            <person name="Miyauchi S."/>
            <person name="Morin E."/>
            <person name="Kuo A."/>
            <person name="Drula E."/>
            <person name="Varga T."/>
            <person name="Kohler A."/>
            <person name="Feng B."/>
            <person name="Cao Y."/>
            <person name="Lipzen A."/>
            <person name="Daum C."/>
            <person name="Hundley H."/>
            <person name="Pangilinan J."/>
            <person name="Johnson J."/>
            <person name="Barry K."/>
            <person name="LaButti K."/>
            <person name="Ng V."/>
            <person name="Ahrendt S."/>
            <person name="Min B."/>
            <person name="Choi I.G."/>
            <person name="Park H."/>
            <person name="Plett J.M."/>
            <person name="Magnuson J."/>
            <person name="Spatafora J.W."/>
            <person name="Nagy L.G."/>
            <person name="Henrissat B."/>
            <person name="Grigoriev I.V."/>
            <person name="Yang Z.L."/>
            <person name="Xu J."/>
            <person name="Martin F.M."/>
        </authorList>
    </citation>
    <scope>NUCLEOTIDE SEQUENCE</scope>
    <source>
        <strain evidence="1">KUC20120723A-06</strain>
    </source>
</reference>
<evidence type="ECO:0000313" key="2">
    <source>
        <dbReference type="Proteomes" id="UP000790709"/>
    </source>
</evidence>